<organism evidence="7 8">
    <name type="scientific">Denitromonas iodatirespirans</name>
    <dbReference type="NCBI Taxonomy" id="2795389"/>
    <lineage>
        <taxon>Bacteria</taxon>
        <taxon>Pseudomonadati</taxon>
        <taxon>Pseudomonadota</taxon>
        <taxon>Betaproteobacteria</taxon>
        <taxon>Rhodocyclales</taxon>
        <taxon>Zoogloeaceae</taxon>
        <taxon>Denitromonas</taxon>
    </lineage>
</organism>
<reference evidence="8" key="1">
    <citation type="journal article" date="2022" name="ISME J.">
        <title>Genetic and phylogenetic analysis of dissimilatory iodate-reducing bacteria identifies potential niches across the world's oceans.</title>
        <authorList>
            <person name="Reyes-Umana V."/>
            <person name="Henning Z."/>
            <person name="Lee K."/>
            <person name="Barnum T.P."/>
            <person name="Coates J.D."/>
        </authorList>
    </citation>
    <scope>NUCLEOTIDE SEQUENCE [LARGE SCALE GENOMIC DNA]</scope>
    <source>
        <strain evidence="8">IR12</strain>
    </source>
</reference>
<dbReference type="CDD" id="cd09916">
    <property type="entry name" value="CpxP_like"/>
    <property type="match status" value="1"/>
</dbReference>
<feature type="signal peptide" evidence="6">
    <location>
        <begin position="1"/>
        <end position="20"/>
    </location>
</feature>
<dbReference type="InterPro" id="IPR052211">
    <property type="entry name" value="Cpx_auxiliary_protein"/>
</dbReference>
<dbReference type="PIRSF" id="PIRSF034445">
    <property type="entry name" value="CpxP_Spy"/>
    <property type="match status" value="1"/>
</dbReference>
<comment type="subcellular location">
    <subcellularLocation>
        <location evidence="1">Periplasm</location>
    </subcellularLocation>
</comment>
<keyword evidence="4" id="KW-0574">Periplasm</keyword>
<keyword evidence="3 6" id="KW-0732">Signal</keyword>
<dbReference type="EMBL" id="JAEKFT010000031">
    <property type="protein sequence ID" value="MBT0963520.1"/>
    <property type="molecule type" value="Genomic_DNA"/>
</dbReference>
<evidence type="ECO:0000313" key="7">
    <source>
        <dbReference type="EMBL" id="MBT0963520.1"/>
    </source>
</evidence>
<dbReference type="Proteomes" id="UP000694660">
    <property type="component" value="Unassembled WGS sequence"/>
</dbReference>
<dbReference type="GO" id="GO:0030288">
    <property type="term" value="C:outer membrane-bounded periplasmic space"/>
    <property type="evidence" value="ECO:0007669"/>
    <property type="project" value="TreeGrafter"/>
</dbReference>
<dbReference type="GO" id="GO:0051082">
    <property type="term" value="F:unfolded protein binding"/>
    <property type="evidence" value="ECO:0007669"/>
    <property type="project" value="TreeGrafter"/>
</dbReference>
<comment type="caution">
    <text evidence="7">The sequence shown here is derived from an EMBL/GenBank/DDBJ whole genome shotgun (WGS) entry which is preliminary data.</text>
</comment>
<dbReference type="AlphaFoldDB" id="A0A944HAJ4"/>
<comment type="similarity">
    <text evidence="2">Belongs to the CpxP/Spy family.</text>
</comment>
<evidence type="ECO:0000313" key="8">
    <source>
        <dbReference type="Proteomes" id="UP000694660"/>
    </source>
</evidence>
<evidence type="ECO:0000256" key="5">
    <source>
        <dbReference type="SAM" id="MobiDB-lite"/>
    </source>
</evidence>
<accession>A0A944HAJ4</accession>
<keyword evidence="8" id="KW-1185">Reference proteome</keyword>
<dbReference type="InterPro" id="IPR012899">
    <property type="entry name" value="LTXXQ"/>
</dbReference>
<evidence type="ECO:0000256" key="3">
    <source>
        <dbReference type="ARBA" id="ARBA00022729"/>
    </source>
</evidence>
<evidence type="ECO:0000256" key="6">
    <source>
        <dbReference type="SAM" id="SignalP"/>
    </source>
</evidence>
<protein>
    <submittedName>
        <fullName evidence="7">Spy/CpxP family protein refolding chaperone</fullName>
    </submittedName>
</protein>
<evidence type="ECO:0000256" key="1">
    <source>
        <dbReference type="ARBA" id="ARBA00004418"/>
    </source>
</evidence>
<sequence>MTVRKSTLFAFLLASSVALAVPLAAQAGPGMGGCRGDMHGGAGMGYDKGGMRMLRGLDLTEAQRDQIFELKHAQMPKMRDQVKVMRELRGQLRDAAMSDAYDAAKVKALTEQQAAAMAAMTQLRLANQHAVYQVLTAEQREQLKSRRAARAERRGDMRQGMMRGDRSADT</sequence>
<gene>
    <name evidence="7" type="ORF">I8J34_20225</name>
</gene>
<name>A0A944HAJ4_DENI1</name>
<dbReference type="Pfam" id="PF07813">
    <property type="entry name" value="LTXXQ"/>
    <property type="match status" value="1"/>
</dbReference>
<evidence type="ECO:0000256" key="2">
    <source>
        <dbReference type="ARBA" id="ARBA00008441"/>
    </source>
</evidence>
<dbReference type="PANTHER" id="PTHR38102">
    <property type="entry name" value="PERIPLASMIC CHAPERONE SPY"/>
    <property type="match status" value="1"/>
</dbReference>
<feature type="chain" id="PRO_5037072005" evidence="6">
    <location>
        <begin position="21"/>
        <end position="170"/>
    </location>
</feature>
<feature type="region of interest" description="Disordered" evidence="5">
    <location>
        <begin position="141"/>
        <end position="170"/>
    </location>
</feature>
<proteinExistence type="inferred from homology"/>
<dbReference type="Gene3D" id="1.20.120.1490">
    <property type="match status" value="1"/>
</dbReference>
<dbReference type="PROSITE" id="PS51257">
    <property type="entry name" value="PROKAR_LIPOPROTEIN"/>
    <property type="match status" value="1"/>
</dbReference>
<evidence type="ECO:0000256" key="4">
    <source>
        <dbReference type="ARBA" id="ARBA00022764"/>
    </source>
</evidence>
<dbReference type="RefSeq" id="WP_214363448.1">
    <property type="nucleotide sequence ID" value="NZ_JAEKFT010000031.1"/>
</dbReference>
<dbReference type="PANTHER" id="PTHR38102:SF1">
    <property type="entry name" value="PERIPLASMIC CHAPERONE SPY"/>
    <property type="match status" value="1"/>
</dbReference>